<feature type="compositionally biased region" description="Basic and acidic residues" evidence="1">
    <location>
        <begin position="487"/>
        <end position="498"/>
    </location>
</feature>
<sequence length="606" mass="66366" precursor="true">MRLLNWLAPVLSIVLISHAYSTVHAQGYPPPMTQSGMIQPVSFNSSNLSGFTQNVQSSMGAPPPPPNFFQAATGGYGAPGMPGVPMNAGPQSSLSAFPRISPFEKMFQQHRVDKNGLWSYKSSNAGKKYFFSTEALFSRYQNPGGALIGNSGSISYLNMVEDELIAAVDEEFFDQFSENEGLNYFDSVHYNKIPSLDAPGVRLRWGWTNDDDSGFELSGWWISQANSSWSAIEDSTHKPNPANQAIMDILLSPPNFIDPDGDGVFTTIPGVTQAEINTILQNELMNLGGLPLDDGTVNGVTVPYDLDFRVKVVSQAWGTNATWMSTPFVDKKALKIRTLAGARYMQVREGFGFVGVDSGLLYSDANNIAGIRPDLKLFSLPTGTDENEDGIVDNAGVVEDDDGGTGTSTAFFVAPTDAVTDVAVTPTTTYVNNKVDTHLAGPELGIQFDIGGDKFKIWGQTKVGIMANQETIELEGDNVGMITRVEDPTDPTSERPKALIDPTADNPNPNAFSDRQTHTHISPIFEQSIFMEMAIFDKVPVLKRMKLLEEAKFKFGYTYIVAGEMARPYDSIRWQGMPTRGLFPSIDVKRESWSVGSWSIGIDWLY</sequence>
<keyword evidence="5" id="KW-1185">Reference proteome</keyword>
<accession>A0A518IEQ9</accession>
<dbReference type="InterPro" id="IPR001202">
    <property type="entry name" value="WW_dom"/>
</dbReference>
<reference evidence="4 5" key="1">
    <citation type="submission" date="2019-03" db="EMBL/GenBank/DDBJ databases">
        <title>Deep-cultivation of Planctomycetes and their phenomic and genomic characterization uncovers novel biology.</title>
        <authorList>
            <person name="Wiegand S."/>
            <person name="Jogler M."/>
            <person name="Boedeker C."/>
            <person name="Pinto D."/>
            <person name="Vollmers J."/>
            <person name="Rivas-Marin E."/>
            <person name="Kohn T."/>
            <person name="Peeters S.H."/>
            <person name="Heuer A."/>
            <person name="Rast P."/>
            <person name="Oberbeckmann S."/>
            <person name="Bunk B."/>
            <person name="Jeske O."/>
            <person name="Meyerdierks A."/>
            <person name="Storesund J.E."/>
            <person name="Kallscheuer N."/>
            <person name="Luecker S."/>
            <person name="Lage O.M."/>
            <person name="Pohl T."/>
            <person name="Merkel B.J."/>
            <person name="Hornburger P."/>
            <person name="Mueller R.-W."/>
            <person name="Bruemmer F."/>
            <person name="Labrenz M."/>
            <person name="Spormann A.M."/>
            <person name="Op den Camp H."/>
            <person name="Overmann J."/>
            <person name="Amann R."/>
            <person name="Jetten M.S.M."/>
            <person name="Mascher T."/>
            <person name="Medema M.H."/>
            <person name="Devos D.P."/>
            <person name="Kaster A.-K."/>
            <person name="Ovreas L."/>
            <person name="Rohde M."/>
            <person name="Galperin M.Y."/>
            <person name="Jogler C."/>
        </authorList>
    </citation>
    <scope>NUCLEOTIDE SEQUENCE [LARGE SCALE GENOMIC DNA]</scope>
    <source>
        <strain evidence="4 5">Enr17</strain>
    </source>
</reference>
<feature type="chain" id="PRO_5021961774" description="WW domain-containing protein" evidence="2">
    <location>
        <begin position="26"/>
        <end position="606"/>
    </location>
</feature>
<evidence type="ECO:0000313" key="5">
    <source>
        <dbReference type="Proteomes" id="UP000318313"/>
    </source>
</evidence>
<evidence type="ECO:0000313" key="4">
    <source>
        <dbReference type="EMBL" id="QDV51591.1"/>
    </source>
</evidence>
<protein>
    <recommendedName>
        <fullName evidence="3">WW domain-containing protein</fullName>
    </recommendedName>
</protein>
<feature type="region of interest" description="Disordered" evidence="1">
    <location>
        <begin position="487"/>
        <end position="509"/>
    </location>
</feature>
<dbReference type="EMBL" id="CP037452">
    <property type="protein sequence ID" value="QDV51591.1"/>
    <property type="molecule type" value="Genomic_DNA"/>
</dbReference>
<proteinExistence type="predicted"/>
<dbReference type="OrthoDB" id="208273at2"/>
<dbReference type="Proteomes" id="UP000318313">
    <property type="component" value="Chromosome"/>
</dbReference>
<organism evidence="4 5">
    <name type="scientific">Gimesia fumaroli</name>
    <dbReference type="NCBI Taxonomy" id="2527976"/>
    <lineage>
        <taxon>Bacteria</taxon>
        <taxon>Pseudomonadati</taxon>
        <taxon>Planctomycetota</taxon>
        <taxon>Planctomycetia</taxon>
        <taxon>Planctomycetales</taxon>
        <taxon>Planctomycetaceae</taxon>
        <taxon>Gimesia</taxon>
    </lineage>
</organism>
<gene>
    <name evidence="4" type="ORF">Enr17x_36470</name>
</gene>
<evidence type="ECO:0000259" key="3">
    <source>
        <dbReference type="PROSITE" id="PS01159"/>
    </source>
</evidence>
<dbReference type="KEGG" id="gfm:Enr17x_36470"/>
<dbReference type="PROSITE" id="PS01159">
    <property type="entry name" value="WW_DOMAIN_1"/>
    <property type="match status" value="1"/>
</dbReference>
<feature type="signal peptide" evidence="2">
    <location>
        <begin position="1"/>
        <end position="25"/>
    </location>
</feature>
<feature type="domain" description="WW" evidence="3">
    <location>
        <begin position="118"/>
        <end position="143"/>
    </location>
</feature>
<evidence type="ECO:0000256" key="1">
    <source>
        <dbReference type="SAM" id="MobiDB-lite"/>
    </source>
</evidence>
<dbReference type="AlphaFoldDB" id="A0A518IEQ9"/>
<evidence type="ECO:0000256" key="2">
    <source>
        <dbReference type="SAM" id="SignalP"/>
    </source>
</evidence>
<keyword evidence="2" id="KW-0732">Signal</keyword>
<dbReference type="RefSeq" id="WP_145310900.1">
    <property type="nucleotide sequence ID" value="NZ_CP037452.1"/>
</dbReference>
<name>A0A518IEQ9_9PLAN</name>